<evidence type="ECO:0000259" key="6">
    <source>
        <dbReference type="PROSITE" id="PS51755"/>
    </source>
</evidence>
<dbReference type="PROSITE" id="PS51755">
    <property type="entry name" value="OMPR_PHOB"/>
    <property type="match status" value="1"/>
</dbReference>
<dbReference type="SUPFAM" id="SSF48452">
    <property type="entry name" value="TPR-like"/>
    <property type="match status" value="1"/>
</dbReference>
<comment type="similarity">
    <text evidence="1">Belongs to the AfsR/DnrI/RedD regulatory family.</text>
</comment>
<comment type="caution">
    <text evidence="7">The sequence shown here is derived from an EMBL/GenBank/DDBJ whole genome shotgun (WGS) entry which is preliminary data.</text>
</comment>
<feature type="domain" description="OmpR/PhoB-type" evidence="6">
    <location>
        <begin position="1"/>
        <end position="96"/>
    </location>
</feature>
<protein>
    <submittedName>
        <fullName evidence="7">AfsR/SARP family transcriptional regulator</fullName>
    </submittedName>
</protein>
<proteinExistence type="inferred from homology"/>
<accession>A0ABX1FVN8</accession>
<dbReference type="Gene3D" id="1.10.10.10">
    <property type="entry name" value="Winged helix-like DNA-binding domain superfamily/Winged helix DNA-binding domain"/>
    <property type="match status" value="1"/>
</dbReference>
<keyword evidence="8" id="KW-1185">Reference proteome</keyword>
<name>A0ABX1FVN8_9PSEU</name>
<organism evidence="7 8">
    <name type="scientific">Lentzea indica</name>
    <dbReference type="NCBI Taxonomy" id="2604800"/>
    <lineage>
        <taxon>Bacteria</taxon>
        <taxon>Bacillati</taxon>
        <taxon>Actinomycetota</taxon>
        <taxon>Actinomycetes</taxon>
        <taxon>Pseudonocardiales</taxon>
        <taxon>Pseudonocardiaceae</taxon>
        <taxon>Lentzea</taxon>
    </lineage>
</organism>
<dbReference type="Gene3D" id="1.25.40.10">
    <property type="entry name" value="Tetratricopeptide repeat domain"/>
    <property type="match status" value="1"/>
</dbReference>
<dbReference type="InterPro" id="IPR005158">
    <property type="entry name" value="BTAD"/>
</dbReference>
<evidence type="ECO:0000256" key="5">
    <source>
        <dbReference type="PROSITE-ProRule" id="PRU01091"/>
    </source>
</evidence>
<dbReference type="SUPFAM" id="SSF46894">
    <property type="entry name" value="C-terminal effector domain of the bipartite response regulators"/>
    <property type="match status" value="1"/>
</dbReference>
<dbReference type="PANTHER" id="PTHR35807:SF1">
    <property type="entry name" value="TRANSCRIPTIONAL REGULATOR REDD"/>
    <property type="match status" value="1"/>
</dbReference>
<dbReference type="InterPro" id="IPR011990">
    <property type="entry name" value="TPR-like_helical_dom_sf"/>
</dbReference>
<dbReference type="InterPro" id="IPR051677">
    <property type="entry name" value="AfsR-DnrI-RedD_regulator"/>
</dbReference>
<dbReference type="CDD" id="cd15831">
    <property type="entry name" value="BTAD"/>
    <property type="match status" value="1"/>
</dbReference>
<dbReference type="Proteomes" id="UP001515943">
    <property type="component" value="Unassembled WGS sequence"/>
</dbReference>
<evidence type="ECO:0000313" key="7">
    <source>
        <dbReference type="EMBL" id="NKE62566.1"/>
    </source>
</evidence>
<dbReference type="Pfam" id="PF00486">
    <property type="entry name" value="Trans_reg_C"/>
    <property type="match status" value="1"/>
</dbReference>
<dbReference type="SMART" id="SM00862">
    <property type="entry name" value="Trans_reg_C"/>
    <property type="match status" value="1"/>
</dbReference>
<evidence type="ECO:0000256" key="1">
    <source>
        <dbReference type="ARBA" id="ARBA00005820"/>
    </source>
</evidence>
<dbReference type="InterPro" id="IPR036388">
    <property type="entry name" value="WH-like_DNA-bd_sf"/>
</dbReference>
<dbReference type="SMART" id="SM01043">
    <property type="entry name" value="BTAD"/>
    <property type="match status" value="1"/>
</dbReference>
<dbReference type="InterPro" id="IPR016032">
    <property type="entry name" value="Sig_transdc_resp-reg_C-effctor"/>
</dbReference>
<evidence type="ECO:0000313" key="8">
    <source>
        <dbReference type="Proteomes" id="UP001515943"/>
    </source>
</evidence>
<feature type="DNA-binding region" description="OmpR/PhoB-type" evidence="5">
    <location>
        <begin position="1"/>
        <end position="96"/>
    </location>
</feature>
<evidence type="ECO:0000256" key="3">
    <source>
        <dbReference type="ARBA" id="ARBA00023125"/>
    </source>
</evidence>
<gene>
    <name evidence="7" type="ORF">FXN61_39895</name>
</gene>
<evidence type="ECO:0000256" key="4">
    <source>
        <dbReference type="ARBA" id="ARBA00023163"/>
    </source>
</evidence>
<keyword evidence="4" id="KW-0804">Transcription</keyword>
<dbReference type="InterPro" id="IPR001867">
    <property type="entry name" value="OmpR/PhoB-type_DNA-bd"/>
</dbReference>
<evidence type="ECO:0000256" key="2">
    <source>
        <dbReference type="ARBA" id="ARBA00023015"/>
    </source>
</evidence>
<dbReference type="Pfam" id="PF03704">
    <property type="entry name" value="BTAD"/>
    <property type="match status" value="1"/>
</dbReference>
<keyword evidence="3 5" id="KW-0238">DNA-binding</keyword>
<reference evidence="7 8" key="1">
    <citation type="submission" date="2019-08" db="EMBL/GenBank/DDBJ databases">
        <title>Lentzea from Indian Himalayas.</title>
        <authorList>
            <person name="Mandal S."/>
            <person name="Mallick Gupta A."/>
            <person name="Maiti P.K."/>
            <person name="Sarkar J."/>
            <person name="Mandal S."/>
        </authorList>
    </citation>
    <scope>NUCLEOTIDE SEQUENCE [LARGE SCALE GENOMIC DNA]</scope>
    <source>
        <strain evidence="7 8">PSKA42</strain>
    </source>
</reference>
<dbReference type="EMBL" id="VSRL01000263">
    <property type="protein sequence ID" value="NKE62566.1"/>
    <property type="molecule type" value="Genomic_DNA"/>
</dbReference>
<sequence length="245" mass="26737">MTTGGIVFEFAILGPVEVRADGEPVPISAAKLRTLLAALLLRPNRTVPTTTLIEQVWGEQPPQRGVAALQNYVMRLRHALGGSLIRTTPGGYSISVSPAQLDLTRFSQLTAEAAAAGPATRARLLTAALELWRGPALEGIPSPPLQRTEVPRLEELRLDAVEMRIDADLELGRHAALVSELRSLTAQHPLRERFWHQLMLALRRSGRRAEALAAYRSVSELLSEELGLDPGPELREQFAAILQAS</sequence>
<keyword evidence="2" id="KW-0805">Transcription regulation</keyword>
<dbReference type="PANTHER" id="PTHR35807">
    <property type="entry name" value="TRANSCRIPTIONAL REGULATOR REDD-RELATED"/>
    <property type="match status" value="1"/>
</dbReference>